<evidence type="ECO:0000313" key="14">
    <source>
        <dbReference type="Proteomes" id="UP001556098"/>
    </source>
</evidence>
<dbReference type="Pfam" id="PF02852">
    <property type="entry name" value="Pyr_redox_dim"/>
    <property type="match status" value="1"/>
</dbReference>
<evidence type="ECO:0000256" key="10">
    <source>
        <dbReference type="RuleBase" id="RU003692"/>
    </source>
</evidence>
<comment type="miscellaneous">
    <text evidence="10">The active site is a redox-active disulfide bond.</text>
</comment>
<dbReference type="EMBL" id="JBFNXX010000012">
    <property type="protein sequence ID" value="MEW9921060.1"/>
    <property type="molecule type" value="Genomic_DNA"/>
</dbReference>
<dbReference type="InterPro" id="IPR004099">
    <property type="entry name" value="Pyr_nucl-diS_OxRdtase_dimer"/>
</dbReference>
<keyword evidence="4 10" id="KW-0274">FAD</keyword>
<accession>A0ABV3RQ17</accession>
<keyword evidence="5 10" id="KW-0560">Oxidoreductase</keyword>
<dbReference type="SUPFAM" id="SSF51905">
    <property type="entry name" value="FAD/NAD(P)-binding domain"/>
    <property type="match status" value="1"/>
</dbReference>
<dbReference type="RefSeq" id="WP_367878761.1">
    <property type="nucleotide sequence ID" value="NZ_JBFNXX010000012.1"/>
</dbReference>
<sequence>MSSYDVIVIGSGPGGYVCAIRCAQLGLKTACVEGRETLGGTCLNVGCIPSKALLHASHMLHEAEHNFAEMGLKGKSPSVDWKQMLAYKSSTIETNTKGIEFLFKKNKIDWLMGWGSIPEPGKVKVGDEVHESKHIVIATGSEASSLPGVEVDEKVVVTSTGALELSKVPKKMVVIGAGVIGLELGSVYARLGAEVTVVEFLDAITPGMDPEVQKTFQRMLKKQGLNFVMGAAVQKTEATKTKAKVHYKLRKDDSEHTLDADVVLVATGRKPYHDGLDLEKLGIRLTKRGQIAITKDWQTDVKGIYAIGDVTEGPMLAHKAEDEGMAVAEVIAGKHGHVNYGVIPGVIYTHPEVASVGETEQTLKDAGRAYKVGKFSFMGNARAKANFAGDGFVKILADKETDRILGCHIIGPGAGDLIHEVCVAMEFGASAQDLAMTCHAHPTYSEAVREAALACGDGPIHM</sequence>
<dbReference type="InterPro" id="IPR012999">
    <property type="entry name" value="Pyr_OxRdtase_I_AS"/>
</dbReference>
<evidence type="ECO:0000259" key="12">
    <source>
        <dbReference type="Pfam" id="PF07992"/>
    </source>
</evidence>
<evidence type="ECO:0000256" key="2">
    <source>
        <dbReference type="ARBA" id="ARBA00012608"/>
    </source>
</evidence>
<evidence type="ECO:0000313" key="13">
    <source>
        <dbReference type="EMBL" id="MEW9921060.1"/>
    </source>
</evidence>
<dbReference type="Gene3D" id="3.30.390.30">
    <property type="match status" value="1"/>
</dbReference>
<dbReference type="Pfam" id="PF07992">
    <property type="entry name" value="Pyr_redox_2"/>
    <property type="match status" value="1"/>
</dbReference>
<evidence type="ECO:0000256" key="8">
    <source>
        <dbReference type="ARBA" id="ARBA00023284"/>
    </source>
</evidence>
<dbReference type="GO" id="GO:0004148">
    <property type="term" value="F:dihydrolipoyl dehydrogenase (NADH) activity"/>
    <property type="evidence" value="ECO:0007669"/>
    <property type="project" value="UniProtKB-EC"/>
</dbReference>
<dbReference type="InterPro" id="IPR050151">
    <property type="entry name" value="Class-I_Pyr_Nuc-Dis_Oxidored"/>
</dbReference>
<evidence type="ECO:0000256" key="1">
    <source>
        <dbReference type="ARBA" id="ARBA00007532"/>
    </source>
</evidence>
<dbReference type="PRINTS" id="PR00411">
    <property type="entry name" value="PNDRDTASEI"/>
</dbReference>
<dbReference type="PANTHER" id="PTHR22912:SF151">
    <property type="entry name" value="DIHYDROLIPOYL DEHYDROGENASE, MITOCHONDRIAL"/>
    <property type="match status" value="1"/>
</dbReference>
<dbReference type="InterPro" id="IPR001100">
    <property type="entry name" value="Pyr_nuc-diS_OxRdtase"/>
</dbReference>
<dbReference type="NCBIfam" id="TIGR01350">
    <property type="entry name" value="lipoamide_DH"/>
    <property type="match status" value="1"/>
</dbReference>
<name>A0ABV3RQ17_9RHOB</name>
<organism evidence="13 14">
    <name type="scientific">Sulfitobacter sediminis</name>
    <dbReference type="NCBI Taxonomy" id="3234186"/>
    <lineage>
        <taxon>Bacteria</taxon>
        <taxon>Pseudomonadati</taxon>
        <taxon>Pseudomonadota</taxon>
        <taxon>Alphaproteobacteria</taxon>
        <taxon>Rhodobacterales</taxon>
        <taxon>Roseobacteraceae</taxon>
        <taxon>Sulfitobacter</taxon>
    </lineage>
</organism>
<evidence type="ECO:0000256" key="6">
    <source>
        <dbReference type="ARBA" id="ARBA00023027"/>
    </source>
</evidence>
<keyword evidence="3 10" id="KW-0285">Flavoprotein</keyword>
<feature type="domain" description="FAD/NAD(P)-binding" evidence="12">
    <location>
        <begin position="4"/>
        <end position="324"/>
    </location>
</feature>
<keyword evidence="8 10" id="KW-0676">Redox-active center</keyword>
<dbReference type="SUPFAM" id="SSF55424">
    <property type="entry name" value="FAD/NAD-linked reductases, dimerisation (C-terminal) domain"/>
    <property type="match status" value="1"/>
</dbReference>
<dbReference type="Gene3D" id="3.50.50.60">
    <property type="entry name" value="FAD/NAD(P)-binding domain"/>
    <property type="match status" value="2"/>
</dbReference>
<feature type="domain" description="Pyridine nucleotide-disulphide oxidoreductase dimerisation" evidence="11">
    <location>
        <begin position="343"/>
        <end position="452"/>
    </location>
</feature>
<protein>
    <recommendedName>
        <fullName evidence="2 10">Dihydrolipoyl dehydrogenase</fullName>
        <ecNumber evidence="2 10">1.8.1.4</ecNumber>
    </recommendedName>
</protein>
<proteinExistence type="inferred from homology"/>
<evidence type="ECO:0000256" key="9">
    <source>
        <dbReference type="ARBA" id="ARBA00049187"/>
    </source>
</evidence>
<dbReference type="EC" id="1.8.1.4" evidence="2 10"/>
<dbReference type="PRINTS" id="PR00368">
    <property type="entry name" value="FADPNR"/>
</dbReference>
<comment type="catalytic activity">
    <reaction evidence="9 10">
        <text>N(6)-[(R)-dihydrolipoyl]-L-lysyl-[protein] + NAD(+) = N(6)-[(R)-lipoyl]-L-lysyl-[protein] + NADH + H(+)</text>
        <dbReference type="Rhea" id="RHEA:15045"/>
        <dbReference type="Rhea" id="RHEA-COMP:10474"/>
        <dbReference type="Rhea" id="RHEA-COMP:10475"/>
        <dbReference type="ChEBI" id="CHEBI:15378"/>
        <dbReference type="ChEBI" id="CHEBI:57540"/>
        <dbReference type="ChEBI" id="CHEBI:57945"/>
        <dbReference type="ChEBI" id="CHEBI:83099"/>
        <dbReference type="ChEBI" id="CHEBI:83100"/>
        <dbReference type="EC" id="1.8.1.4"/>
    </reaction>
</comment>
<dbReference type="PROSITE" id="PS00076">
    <property type="entry name" value="PYRIDINE_REDOX_1"/>
    <property type="match status" value="1"/>
</dbReference>
<evidence type="ECO:0000256" key="4">
    <source>
        <dbReference type="ARBA" id="ARBA00022827"/>
    </source>
</evidence>
<evidence type="ECO:0000259" key="11">
    <source>
        <dbReference type="Pfam" id="PF02852"/>
    </source>
</evidence>
<evidence type="ECO:0000256" key="3">
    <source>
        <dbReference type="ARBA" id="ARBA00022630"/>
    </source>
</evidence>
<dbReference type="InterPro" id="IPR036188">
    <property type="entry name" value="FAD/NAD-bd_sf"/>
</dbReference>
<comment type="similarity">
    <text evidence="1 10">Belongs to the class-I pyridine nucleotide-disulfide oxidoreductase family.</text>
</comment>
<gene>
    <name evidence="13" type="primary">lpdA</name>
    <name evidence="13" type="ORF">AB2B41_15715</name>
</gene>
<keyword evidence="6 10" id="KW-0520">NAD</keyword>
<dbReference type="InterPro" id="IPR023753">
    <property type="entry name" value="FAD/NAD-binding_dom"/>
</dbReference>
<dbReference type="InterPro" id="IPR016156">
    <property type="entry name" value="FAD/NAD-linked_Rdtase_dimer_sf"/>
</dbReference>
<reference evidence="13 14" key="1">
    <citation type="submission" date="2024-07" db="EMBL/GenBank/DDBJ databases">
        <title>Marimonas sp.nov., isolated from tidal-flat sediment.</title>
        <authorList>
            <person name="Jayan J.N."/>
            <person name="Lee S.S."/>
        </authorList>
    </citation>
    <scope>NUCLEOTIDE SEQUENCE [LARGE SCALE GENOMIC DNA]</scope>
    <source>
        <strain evidence="13 14">MJW-29</strain>
    </source>
</reference>
<dbReference type="PANTHER" id="PTHR22912">
    <property type="entry name" value="DISULFIDE OXIDOREDUCTASE"/>
    <property type="match status" value="1"/>
</dbReference>
<dbReference type="PIRSF" id="PIRSF000350">
    <property type="entry name" value="Mercury_reductase_MerA"/>
    <property type="match status" value="1"/>
</dbReference>
<dbReference type="Proteomes" id="UP001556098">
    <property type="component" value="Unassembled WGS sequence"/>
</dbReference>
<keyword evidence="14" id="KW-1185">Reference proteome</keyword>
<dbReference type="InterPro" id="IPR006258">
    <property type="entry name" value="Lipoamide_DH"/>
</dbReference>
<evidence type="ECO:0000256" key="7">
    <source>
        <dbReference type="ARBA" id="ARBA00023157"/>
    </source>
</evidence>
<comment type="cofactor">
    <cofactor evidence="10">
        <name>FAD</name>
        <dbReference type="ChEBI" id="CHEBI:57692"/>
    </cofactor>
    <text evidence="10">Binds 1 FAD per subunit.</text>
</comment>
<evidence type="ECO:0000256" key="5">
    <source>
        <dbReference type="ARBA" id="ARBA00023002"/>
    </source>
</evidence>
<comment type="caution">
    <text evidence="13">The sequence shown here is derived from an EMBL/GenBank/DDBJ whole genome shotgun (WGS) entry which is preliminary data.</text>
</comment>
<keyword evidence="7" id="KW-1015">Disulfide bond</keyword>